<name>I3S0N8_LOTJA</name>
<dbReference type="EC" id="2.7.11.1" evidence="1"/>
<feature type="domain" description="Protein kinase" evidence="11">
    <location>
        <begin position="5"/>
        <end position="261"/>
    </location>
</feature>
<dbReference type="PANTHER" id="PTHR24343">
    <property type="entry name" value="SERINE/THREONINE KINASE"/>
    <property type="match status" value="1"/>
</dbReference>
<evidence type="ECO:0000256" key="2">
    <source>
        <dbReference type="ARBA" id="ARBA00022527"/>
    </source>
</evidence>
<dbReference type="GO" id="GO:0004674">
    <property type="term" value="F:protein serine/threonine kinase activity"/>
    <property type="evidence" value="ECO:0007669"/>
    <property type="project" value="UniProtKB-KW"/>
</dbReference>
<proteinExistence type="evidence at transcript level"/>
<evidence type="ECO:0000256" key="1">
    <source>
        <dbReference type="ARBA" id="ARBA00012513"/>
    </source>
</evidence>
<organism evidence="12">
    <name type="scientific">Lotus japonicus</name>
    <name type="common">Lotus corniculatus var. japonicus</name>
    <dbReference type="NCBI Taxonomy" id="34305"/>
    <lineage>
        <taxon>Eukaryota</taxon>
        <taxon>Viridiplantae</taxon>
        <taxon>Streptophyta</taxon>
        <taxon>Embryophyta</taxon>
        <taxon>Tracheophyta</taxon>
        <taxon>Spermatophyta</taxon>
        <taxon>Magnoliopsida</taxon>
        <taxon>eudicotyledons</taxon>
        <taxon>Gunneridae</taxon>
        <taxon>Pentapetalae</taxon>
        <taxon>rosids</taxon>
        <taxon>fabids</taxon>
        <taxon>Fabales</taxon>
        <taxon>Fabaceae</taxon>
        <taxon>Papilionoideae</taxon>
        <taxon>50 kb inversion clade</taxon>
        <taxon>NPAAA clade</taxon>
        <taxon>Hologalegina</taxon>
        <taxon>robinioid clade</taxon>
        <taxon>Loteae</taxon>
        <taxon>Lotus</taxon>
    </lineage>
</organism>
<evidence type="ECO:0000256" key="9">
    <source>
        <dbReference type="PROSITE-ProRule" id="PRU10141"/>
    </source>
</evidence>
<keyword evidence="6 9" id="KW-0067">ATP-binding</keyword>
<evidence type="ECO:0000256" key="8">
    <source>
        <dbReference type="ARBA" id="ARBA00048679"/>
    </source>
</evidence>
<dbReference type="InterPro" id="IPR011009">
    <property type="entry name" value="Kinase-like_dom_sf"/>
</dbReference>
<dbReference type="PANTHER" id="PTHR24343:SF558">
    <property type="entry name" value="PROTEIN KINASE DOMAIN-CONTAINING PROTEIN"/>
    <property type="match status" value="1"/>
</dbReference>
<dbReference type="Pfam" id="PF00069">
    <property type="entry name" value="Pkinase"/>
    <property type="match status" value="1"/>
</dbReference>
<evidence type="ECO:0000313" key="12">
    <source>
        <dbReference type="EMBL" id="AFK33830.1"/>
    </source>
</evidence>
<keyword evidence="4 9" id="KW-0547">Nucleotide-binding</keyword>
<dbReference type="PROSITE" id="PS00107">
    <property type="entry name" value="PROTEIN_KINASE_ATP"/>
    <property type="match status" value="1"/>
</dbReference>
<dbReference type="Gene3D" id="3.30.200.20">
    <property type="entry name" value="Phosphorylase Kinase, domain 1"/>
    <property type="match status" value="1"/>
</dbReference>
<feature type="compositionally biased region" description="Acidic residues" evidence="10">
    <location>
        <begin position="321"/>
        <end position="337"/>
    </location>
</feature>
<evidence type="ECO:0000256" key="10">
    <source>
        <dbReference type="SAM" id="MobiDB-lite"/>
    </source>
</evidence>
<dbReference type="GO" id="GO:0009738">
    <property type="term" value="P:abscisic acid-activated signaling pathway"/>
    <property type="evidence" value="ECO:0007669"/>
    <property type="project" value="UniProtKB-ARBA"/>
</dbReference>
<evidence type="ECO:0000256" key="6">
    <source>
        <dbReference type="ARBA" id="ARBA00022840"/>
    </source>
</evidence>
<keyword evidence="2" id="KW-0723">Serine/threonine-protein kinase</keyword>
<comment type="catalytic activity">
    <reaction evidence="8">
        <text>L-seryl-[protein] + ATP = O-phospho-L-seryl-[protein] + ADP + H(+)</text>
        <dbReference type="Rhea" id="RHEA:17989"/>
        <dbReference type="Rhea" id="RHEA-COMP:9863"/>
        <dbReference type="Rhea" id="RHEA-COMP:11604"/>
        <dbReference type="ChEBI" id="CHEBI:15378"/>
        <dbReference type="ChEBI" id="CHEBI:29999"/>
        <dbReference type="ChEBI" id="CHEBI:30616"/>
        <dbReference type="ChEBI" id="CHEBI:83421"/>
        <dbReference type="ChEBI" id="CHEBI:456216"/>
        <dbReference type="EC" id="2.7.11.1"/>
    </reaction>
</comment>
<dbReference type="CDD" id="cd14662">
    <property type="entry name" value="STKc_SnRK2"/>
    <property type="match status" value="1"/>
</dbReference>
<evidence type="ECO:0000256" key="7">
    <source>
        <dbReference type="ARBA" id="ARBA00047899"/>
    </source>
</evidence>
<keyword evidence="5" id="KW-0418">Kinase</keyword>
<feature type="binding site" evidence="9">
    <location>
        <position position="34"/>
    </location>
    <ligand>
        <name>ATP</name>
        <dbReference type="ChEBI" id="CHEBI:30616"/>
    </ligand>
</feature>
<accession>I3S0N8</accession>
<evidence type="ECO:0000256" key="5">
    <source>
        <dbReference type="ARBA" id="ARBA00022777"/>
    </source>
</evidence>
<keyword evidence="3" id="KW-0808">Transferase</keyword>
<dbReference type="EMBL" id="BT134035">
    <property type="protein sequence ID" value="AFK33830.1"/>
    <property type="molecule type" value="mRNA"/>
</dbReference>
<dbReference type="FunFam" id="3.30.200.20:FF:000045">
    <property type="entry name" value="Serine/threonine-protein kinase SRK2E"/>
    <property type="match status" value="1"/>
</dbReference>
<dbReference type="Gene3D" id="1.10.510.10">
    <property type="entry name" value="Transferase(Phosphotransferase) domain 1"/>
    <property type="match status" value="1"/>
</dbReference>
<sequence length="337" mass="37949">MEERYEPLKELGSGNFGVARLARDKNTGELVAVKYIERGKKIDENVQREIINRRSLRHPNIIRFKEVLLTPTHLAIVLEYASGGELFERICSAGRFSEDEARYFFQQLISGVSYCHSMEICHRDLKLENTLSDGNPSPRLKICDFGYSKSAILHSQPKSTVGTPAYIAPEVLSRKEYDGKVADVWSCGVTLYVMLVGTYPFEDPDDPRNFRKTIGRIIGVQYSIPDYVRVSAECRNLLSRIFVADPAKRITIAEIKQNPWFLKSLPKEIIEAETKGFVETKKDQLSQSVEEIMRIVQEARTPGQGGSKAIDGGQVGTGSMDVEDDEEIDVSGDYEQV</sequence>
<reference evidence="12" key="1">
    <citation type="submission" date="2012-05" db="EMBL/GenBank/DDBJ databases">
        <authorList>
            <person name="Krishnakumar V."/>
            <person name="Cheung F."/>
            <person name="Xiao Y."/>
            <person name="Chan A."/>
            <person name="Moskal W.A."/>
            <person name="Town C.D."/>
        </authorList>
    </citation>
    <scope>NUCLEOTIDE SEQUENCE</scope>
</reference>
<evidence type="ECO:0000259" key="11">
    <source>
        <dbReference type="PROSITE" id="PS50011"/>
    </source>
</evidence>
<protein>
    <recommendedName>
        <fullName evidence="1">non-specific serine/threonine protein kinase</fullName>
        <ecNumber evidence="1">2.7.11.1</ecNumber>
    </recommendedName>
</protein>
<evidence type="ECO:0000256" key="4">
    <source>
        <dbReference type="ARBA" id="ARBA00022741"/>
    </source>
</evidence>
<dbReference type="InterPro" id="IPR000719">
    <property type="entry name" value="Prot_kinase_dom"/>
</dbReference>
<dbReference type="GO" id="GO:0009651">
    <property type="term" value="P:response to salt stress"/>
    <property type="evidence" value="ECO:0007669"/>
    <property type="project" value="UniProtKB-ARBA"/>
</dbReference>
<dbReference type="SMART" id="SM00220">
    <property type="entry name" value="S_TKc"/>
    <property type="match status" value="1"/>
</dbReference>
<feature type="region of interest" description="Disordered" evidence="10">
    <location>
        <begin position="300"/>
        <end position="337"/>
    </location>
</feature>
<dbReference type="SUPFAM" id="SSF56112">
    <property type="entry name" value="Protein kinase-like (PK-like)"/>
    <property type="match status" value="1"/>
</dbReference>
<evidence type="ECO:0000256" key="3">
    <source>
        <dbReference type="ARBA" id="ARBA00022679"/>
    </source>
</evidence>
<dbReference type="PROSITE" id="PS50011">
    <property type="entry name" value="PROTEIN_KINASE_DOM"/>
    <property type="match status" value="1"/>
</dbReference>
<dbReference type="InterPro" id="IPR017441">
    <property type="entry name" value="Protein_kinase_ATP_BS"/>
</dbReference>
<dbReference type="GO" id="GO:0009414">
    <property type="term" value="P:response to water deprivation"/>
    <property type="evidence" value="ECO:0007669"/>
    <property type="project" value="UniProtKB-ARBA"/>
</dbReference>
<comment type="catalytic activity">
    <reaction evidence="7">
        <text>L-threonyl-[protein] + ATP = O-phospho-L-threonyl-[protein] + ADP + H(+)</text>
        <dbReference type="Rhea" id="RHEA:46608"/>
        <dbReference type="Rhea" id="RHEA-COMP:11060"/>
        <dbReference type="Rhea" id="RHEA-COMP:11605"/>
        <dbReference type="ChEBI" id="CHEBI:15378"/>
        <dbReference type="ChEBI" id="CHEBI:30013"/>
        <dbReference type="ChEBI" id="CHEBI:30616"/>
        <dbReference type="ChEBI" id="CHEBI:61977"/>
        <dbReference type="ChEBI" id="CHEBI:456216"/>
        <dbReference type="EC" id="2.7.11.1"/>
    </reaction>
</comment>
<dbReference type="AlphaFoldDB" id="I3S0N8"/>
<dbReference type="FunFam" id="1.10.510.10:FF:000085">
    <property type="entry name" value="Serine/threonine-protein kinase SRK2E"/>
    <property type="match status" value="1"/>
</dbReference>
<dbReference type="GO" id="GO:0005524">
    <property type="term" value="F:ATP binding"/>
    <property type="evidence" value="ECO:0007669"/>
    <property type="project" value="UniProtKB-UniRule"/>
</dbReference>